<feature type="domain" description="Beta-lactamase-related" evidence="1">
    <location>
        <begin position="12"/>
        <end position="387"/>
    </location>
</feature>
<gene>
    <name evidence="2" type="ORF">D9613_010458</name>
</gene>
<dbReference type="InterPro" id="IPR012338">
    <property type="entry name" value="Beta-lactam/transpept-like"/>
</dbReference>
<accession>A0A8H4VI77</accession>
<proteinExistence type="predicted"/>
<protein>
    <recommendedName>
        <fullName evidence="1">Beta-lactamase-related domain-containing protein</fullName>
    </recommendedName>
</protein>
<evidence type="ECO:0000313" key="2">
    <source>
        <dbReference type="EMBL" id="KAF4610333.1"/>
    </source>
</evidence>
<sequence>MTTITSNGKQALDAFIEETEKSGQVPAFVVGVSNVDEEIYFNCGGFNVVNDPSSGKVTPDSIFWICSQTKFVASVAALILIDQGKLSVDTPVYEYFPQLRNPIIFDSTTTKGASFRPAKNEILVKHLLNQSSGMFYPGINERTEGSVAMVEVYADKETHAAADPVSDFISRIIGDLPGFPILFEPGTDFVYGFSCDFLGFIVEKVSGLTLEEFCQVNIFQPLAMESASFLLKPELRSRLIDLAFRAKDGSLHRWADQIVITEQDPEKVKVFMGGVGIYCSMRDYLKLLRHVMQINGASGVAVENPILKQETVKQMFVPALSEKGAKSLSAFNFTPGSQWGTAMAICTQDIPDGRRKGTIYWGGWAGTSHFIDPESGIAGVIGTQVAPNGDLSWIQTSIKLSQLLYSALDKAH</sequence>
<dbReference type="Gene3D" id="3.40.710.10">
    <property type="entry name" value="DD-peptidase/beta-lactamase superfamily"/>
    <property type="match status" value="1"/>
</dbReference>
<dbReference type="InterPro" id="IPR001466">
    <property type="entry name" value="Beta-lactam-related"/>
</dbReference>
<dbReference type="Proteomes" id="UP000521872">
    <property type="component" value="Unassembled WGS sequence"/>
</dbReference>
<dbReference type="Pfam" id="PF00144">
    <property type="entry name" value="Beta-lactamase"/>
    <property type="match status" value="1"/>
</dbReference>
<dbReference type="InterPro" id="IPR050789">
    <property type="entry name" value="Diverse_Enzym_Activities"/>
</dbReference>
<dbReference type="AlphaFoldDB" id="A0A8H4VI77"/>
<reference evidence="2 3" key="1">
    <citation type="submission" date="2019-12" db="EMBL/GenBank/DDBJ databases">
        <authorList>
            <person name="Floudas D."/>
            <person name="Bentzer J."/>
            <person name="Ahren D."/>
            <person name="Johansson T."/>
            <person name="Persson P."/>
            <person name="Tunlid A."/>
        </authorList>
    </citation>
    <scope>NUCLEOTIDE SEQUENCE [LARGE SCALE GENOMIC DNA]</scope>
    <source>
        <strain evidence="2 3">CBS 102.39</strain>
    </source>
</reference>
<name>A0A8H4VI77_9AGAR</name>
<dbReference type="PANTHER" id="PTHR43283">
    <property type="entry name" value="BETA-LACTAMASE-RELATED"/>
    <property type="match status" value="1"/>
</dbReference>
<evidence type="ECO:0000259" key="1">
    <source>
        <dbReference type="Pfam" id="PF00144"/>
    </source>
</evidence>
<evidence type="ECO:0000313" key="3">
    <source>
        <dbReference type="Proteomes" id="UP000521872"/>
    </source>
</evidence>
<dbReference type="PANTHER" id="PTHR43283:SF3">
    <property type="entry name" value="BETA-LACTAMASE FAMILY PROTEIN (AFU_ORTHOLOGUE AFUA_5G07500)"/>
    <property type="match status" value="1"/>
</dbReference>
<comment type="caution">
    <text evidence="2">The sequence shown here is derived from an EMBL/GenBank/DDBJ whole genome shotgun (WGS) entry which is preliminary data.</text>
</comment>
<keyword evidence="3" id="KW-1185">Reference proteome</keyword>
<organism evidence="2 3">
    <name type="scientific">Agrocybe pediades</name>
    <dbReference type="NCBI Taxonomy" id="84607"/>
    <lineage>
        <taxon>Eukaryota</taxon>
        <taxon>Fungi</taxon>
        <taxon>Dikarya</taxon>
        <taxon>Basidiomycota</taxon>
        <taxon>Agaricomycotina</taxon>
        <taxon>Agaricomycetes</taxon>
        <taxon>Agaricomycetidae</taxon>
        <taxon>Agaricales</taxon>
        <taxon>Agaricineae</taxon>
        <taxon>Strophariaceae</taxon>
        <taxon>Agrocybe</taxon>
    </lineage>
</organism>
<dbReference type="SUPFAM" id="SSF56601">
    <property type="entry name" value="beta-lactamase/transpeptidase-like"/>
    <property type="match status" value="1"/>
</dbReference>
<dbReference type="EMBL" id="JAACJL010000059">
    <property type="protein sequence ID" value="KAF4610333.1"/>
    <property type="molecule type" value="Genomic_DNA"/>
</dbReference>